<dbReference type="InterPro" id="IPR013424">
    <property type="entry name" value="Ice-binding_C"/>
</dbReference>
<proteinExistence type="predicted"/>
<evidence type="ECO:0000313" key="4">
    <source>
        <dbReference type="Proteomes" id="UP001371218"/>
    </source>
</evidence>
<keyword evidence="4" id="KW-1185">Reference proteome</keyword>
<organism evidence="3 4">
    <name type="scientific">Ideonella lacteola</name>
    <dbReference type="NCBI Taxonomy" id="2984193"/>
    <lineage>
        <taxon>Bacteria</taxon>
        <taxon>Pseudomonadati</taxon>
        <taxon>Pseudomonadota</taxon>
        <taxon>Betaproteobacteria</taxon>
        <taxon>Burkholderiales</taxon>
        <taxon>Sphaerotilaceae</taxon>
        <taxon>Ideonella</taxon>
    </lineage>
</organism>
<reference evidence="3 4" key="1">
    <citation type="submission" date="2024-04" db="EMBL/GenBank/DDBJ databases">
        <title>Novel species of the genus Ideonella isolated from streams.</title>
        <authorList>
            <person name="Lu H."/>
        </authorList>
    </citation>
    <scope>NUCLEOTIDE SEQUENCE [LARGE SCALE GENOMIC DNA]</scope>
    <source>
        <strain evidence="3 4">DXS29W</strain>
    </source>
</reference>
<dbReference type="Pfam" id="PF07589">
    <property type="entry name" value="PEP-CTERM"/>
    <property type="match status" value="1"/>
</dbReference>
<feature type="signal peptide" evidence="1">
    <location>
        <begin position="1"/>
        <end position="26"/>
    </location>
</feature>
<feature type="domain" description="Ice-binding protein C-terminal" evidence="2">
    <location>
        <begin position="166"/>
        <end position="190"/>
    </location>
</feature>
<name>A0ABU9BL56_9BURK</name>
<protein>
    <submittedName>
        <fullName evidence="3">PEP-CTERM sorting domain-containing protein</fullName>
    </submittedName>
</protein>
<accession>A0ABU9BL56</accession>
<comment type="caution">
    <text evidence="3">The sequence shown here is derived from an EMBL/GenBank/DDBJ whole genome shotgun (WGS) entry which is preliminary data.</text>
</comment>
<dbReference type="EMBL" id="JBBUTG010000003">
    <property type="protein sequence ID" value="MEK8030499.1"/>
    <property type="molecule type" value="Genomic_DNA"/>
</dbReference>
<feature type="chain" id="PRO_5045609752" evidence="1">
    <location>
        <begin position="27"/>
        <end position="193"/>
    </location>
</feature>
<evidence type="ECO:0000259" key="2">
    <source>
        <dbReference type="Pfam" id="PF07589"/>
    </source>
</evidence>
<sequence length="193" mass="20009">MSFSISRMLAALAAAAGAVSAVPASAETYDFGGLMAGDGAPQTASFATLTTSVVGDDVVFTLDAYGLDMFSGEQPWIGAVSVDGMRTGEIANISGDANVTMGKSKGPDGTFEFKFDFSDSSGKLVDNESVSWTWVGGAGHFSDFAAHVKGISYGDTNNAWYEAALAVPEPNSYALMLAGLGVIAVVARRRRPR</sequence>
<dbReference type="Proteomes" id="UP001371218">
    <property type="component" value="Unassembled WGS sequence"/>
</dbReference>
<evidence type="ECO:0000256" key="1">
    <source>
        <dbReference type="SAM" id="SignalP"/>
    </source>
</evidence>
<evidence type="ECO:0000313" key="3">
    <source>
        <dbReference type="EMBL" id="MEK8030499.1"/>
    </source>
</evidence>
<gene>
    <name evidence="3" type="ORF">AACH06_06640</name>
</gene>
<dbReference type="RefSeq" id="WP_341424863.1">
    <property type="nucleotide sequence ID" value="NZ_JBBUTG010000003.1"/>
</dbReference>
<dbReference type="NCBIfam" id="TIGR02595">
    <property type="entry name" value="PEP_CTERM"/>
    <property type="match status" value="1"/>
</dbReference>
<keyword evidence="1" id="KW-0732">Signal</keyword>